<proteinExistence type="predicted"/>
<name>A0A8H6G7E4_9LECA</name>
<dbReference type="Proteomes" id="UP000578531">
    <property type="component" value="Unassembled WGS sequence"/>
</dbReference>
<dbReference type="GeneID" id="59282288"/>
<dbReference type="RefSeq" id="XP_037171137.1">
    <property type="nucleotide sequence ID" value="XM_037302558.1"/>
</dbReference>
<reference evidence="1 2" key="1">
    <citation type="journal article" date="2020" name="Genomics">
        <title>Complete, high-quality genomes from long-read metagenomic sequencing of two wolf lichen thalli reveals enigmatic genome architecture.</title>
        <authorList>
            <person name="McKenzie S.K."/>
            <person name="Walston R.F."/>
            <person name="Allen J.L."/>
        </authorList>
    </citation>
    <scope>NUCLEOTIDE SEQUENCE [LARGE SCALE GENOMIC DNA]</scope>
    <source>
        <strain evidence="1">WasteWater2</strain>
    </source>
</reference>
<dbReference type="EMBL" id="JACCJC010000001">
    <property type="protein sequence ID" value="KAF6241897.1"/>
    <property type="molecule type" value="Genomic_DNA"/>
</dbReference>
<protein>
    <submittedName>
        <fullName evidence="1">Uncharacterized protein</fullName>
    </submittedName>
</protein>
<dbReference type="AlphaFoldDB" id="A0A8H6G7E4"/>
<sequence>MSSQPHEDLSSAPEYLGLATDFLSFLAGSGGLVDTGDIQPKKVNSRDTGFGRMRSGSVCNYCCKFLRQ</sequence>
<organism evidence="1 2">
    <name type="scientific">Letharia columbiana</name>
    <dbReference type="NCBI Taxonomy" id="112416"/>
    <lineage>
        <taxon>Eukaryota</taxon>
        <taxon>Fungi</taxon>
        <taxon>Dikarya</taxon>
        <taxon>Ascomycota</taxon>
        <taxon>Pezizomycotina</taxon>
        <taxon>Lecanoromycetes</taxon>
        <taxon>OSLEUM clade</taxon>
        <taxon>Lecanoromycetidae</taxon>
        <taxon>Lecanorales</taxon>
        <taxon>Lecanorineae</taxon>
        <taxon>Parmeliaceae</taxon>
        <taxon>Letharia</taxon>
    </lineage>
</organism>
<comment type="caution">
    <text evidence="1">The sequence shown here is derived from an EMBL/GenBank/DDBJ whole genome shotgun (WGS) entry which is preliminary data.</text>
</comment>
<evidence type="ECO:0000313" key="2">
    <source>
        <dbReference type="Proteomes" id="UP000578531"/>
    </source>
</evidence>
<evidence type="ECO:0000313" key="1">
    <source>
        <dbReference type="EMBL" id="KAF6241897.1"/>
    </source>
</evidence>
<accession>A0A8H6G7E4</accession>
<keyword evidence="2" id="KW-1185">Reference proteome</keyword>
<gene>
    <name evidence="1" type="ORF">HO173_000609</name>
</gene>